<dbReference type="AlphaFoldDB" id="A0A165MWD7"/>
<organism evidence="4 5">
    <name type="scientific">Exidia glandulosa HHB12029</name>
    <dbReference type="NCBI Taxonomy" id="1314781"/>
    <lineage>
        <taxon>Eukaryota</taxon>
        <taxon>Fungi</taxon>
        <taxon>Dikarya</taxon>
        <taxon>Basidiomycota</taxon>
        <taxon>Agaricomycotina</taxon>
        <taxon>Agaricomycetes</taxon>
        <taxon>Auriculariales</taxon>
        <taxon>Exidiaceae</taxon>
        <taxon>Exidia</taxon>
    </lineage>
</organism>
<keyword evidence="5" id="KW-1185">Reference proteome</keyword>
<evidence type="ECO:0000313" key="4">
    <source>
        <dbReference type="EMBL" id="KZV99855.1"/>
    </source>
</evidence>
<sequence length="303" mass="33512">MKLVKTFSGGDLLFESPSASPVIEQRALLSEEAFSFPDPYAMPSVTGPAIDYSAPHALQQIPQPVSDASYSEPAPLWYNFEFDFNSGVPCEDAWPVANLNFDPYSTPQMIEPAHPLSRELSCIDPSTLSAPALALADQGFLAPVDFFHSVLQDEQPPASTKRRQSFDEDDNEDVCSAPRFRAASYRKMPKLQKTAKSSSSSEEFDLDSDSDRPHACADCGLRFRRDAERARHALVHLPAAQQAVTCGVCGRAVRGGRKDAMRRHQLRTALCVKVQDRYTDEELKSLGCVTRAERAAWKLKTAK</sequence>
<evidence type="ECO:0000259" key="3">
    <source>
        <dbReference type="PROSITE" id="PS50157"/>
    </source>
</evidence>
<proteinExistence type="predicted"/>
<keyword evidence="1" id="KW-0862">Zinc</keyword>
<dbReference type="Proteomes" id="UP000077266">
    <property type="component" value="Unassembled WGS sequence"/>
</dbReference>
<feature type="region of interest" description="Disordered" evidence="2">
    <location>
        <begin position="188"/>
        <end position="211"/>
    </location>
</feature>
<keyword evidence="1" id="KW-0479">Metal-binding</keyword>
<dbReference type="PROSITE" id="PS00028">
    <property type="entry name" value="ZINC_FINGER_C2H2_1"/>
    <property type="match status" value="1"/>
</dbReference>
<evidence type="ECO:0000256" key="1">
    <source>
        <dbReference type="PROSITE-ProRule" id="PRU00042"/>
    </source>
</evidence>
<dbReference type="Gene3D" id="3.30.160.60">
    <property type="entry name" value="Classic Zinc Finger"/>
    <property type="match status" value="1"/>
</dbReference>
<dbReference type="InterPro" id="IPR013087">
    <property type="entry name" value="Znf_C2H2_type"/>
</dbReference>
<dbReference type="GO" id="GO:0008270">
    <property type="term" value="F:zinc ion binding"/>
    <property type="evidence" value="ECO:0007669"/>
    <property type="project" value="UniProtKB-KW"/>
</dbReference>
<name>A0A165MWD7_EXIGL</name>
<gene>
    <name evidence="4" type="ORF">EXIGLDRAFT_831222</name>
</gene>
<dbReference type="OrthoDB" id="3323720at2759"/>
<evidence type="ECO:0000313" key="5">
    <source>
        <dbReference type="Proteomes" id="UP000077266"/>
    </source>
</evidence>
<dbReference type="InParanoid" id="A0A165MWD7"/>
<keyword evidence="1" id="KW-0863">Zinc-finger</keyword>
<accession>A0A165MWD7</accession>
<feature type="region of interest" description="Disordered" evidence="2">
    <location>
        <begin position="152"/>
        <end position="174"/>
    </location>
</feature>
<reference evidence="4 5" key="1">
    <citation type="journal article" date="2016" name="Mol. Biol. Evol.">
        <title>Comparative Genomics of Early-Diverging Mushroom-Forming Fungi Provides Insights into the Origins of Lignocellulose Decay Capabilities.</title>
        <authorList>
            <person name="Nagy L.G."/>
            <person name="Riley R."/>
            <person name="Tritt A."/>
            <person name="Adam C."/>
            <person name="Daum C."/>
            <person name="Floudas D."/>
            <person name="Sun H."/>
            <person name="Yadav J.S."/>
            <person name="Pangilinan J."/>
            <person name="Larsson K.H."/>
            <person name="Matsuura K."/>
            <person name="Barry K."/>
            <person name="Labutti K."/>
            <person name="Kuo R."/>
            <person name="Ohm R.A."/>
            <person name="Bhattacharya S.S."/>
            <person name="Shirouzu T."/>
            <person name="Yoshinaga Y."/>
            <person name="Martin F.M."/>
            <person name="Grigoriev I.V."/>
            <person name="Hibbett D.S."/>
        </authorList>
    </citation>
    <scope>NUCLEOTIDE SEQUENCE [LARGE SCALE GENOMIC DNA]</scope>
    <source>
        <strain evidence="4 5">HHB12029</strain>
    </source>
</reference>
<evidence type="ECO:0000256" key="2">
    <source>
        <dbReference type="SAM" id="MobiDB-lite"/>
    </source>
</evidence>
<dbReference type="PROSITE" id="PS50157">
    <property type="entry name" value="ZINC_FINGER_C2H2_2"/>
    <property type="match status" value="1"/>
</dbReference>
<feature type="domain" description="C2H2-type" evidence="3">
    <location>
        <begin position="214"/>
        <end position="236"/>
    </location>
</feature>
<dbReference type="EMBL" id="KV425906">
    <property type="protein sequence ID" value="KZV99855.1"/>
    <property type="molecule type" value="Genomic_DNA"/>
</dbReference>
<dbReference type="InterPro" id="IPR036236">
    <property type="entry name" value="Znf_C2H2_sf"/>
</dbReference>
<dbReference type="SUPFAM" id="SSF57667">
    <property type="entry name" value="beta-beta-alpha zinc fingers"/>
    <property type="match status" value="1"/>
</dbReference>
<protein>
    <recommendedName>
        <fullName evidence="3">C2H2-type domain-containing protein</fullName>
    </recommendedName>
</protein>